<reference evidence="1 2" key="1">
    <citation type="submission" date="2019-09" db="EMBL/GenBank/DDBJ databases">
        <title>Genome sequence of Hymenobacter sp. M3.</title>
        <authorList>
            <person name="Srinivasan S."/>
        </authorList>
    </citation>
    <scope>NUCLEOTIDE SEQUENCE [LARGE SCALE GENOMIC DNA]</scope>
    <source>
        <strain evidence="1 2">M3</strain>
    </source>
</reference>
<accession>A0A7L4ZXP6</accession>
<dbReference type="Proteomes" id="UP000326380">
    <property type="component" value="Unassembled WGS sequence"/>
</dbReference>
<gene>
    <name evidence="1" type="ORF">F0P96_11290</name>
</gene>
<dbReference type="PROSITE" id="PS51257">
    <property type="entry name" value="PROKAR_LIPOPROTEIN"/>
    <property type="match status" value="1"/>
</dbReference>
<name>A0A7L4ZXP6_9BACT</name>
<sequence>MKHAYSFGLAFLGLALSVSLTSCLTDGKEDDPTPTDNGVTESLHFAFKTPDWQRQIDCTHLDLNAYGGFGTTTYYTSATSASTNSTFYLSYPKDSSAIVAATNLKKYPIADYGQSTELPFRFSLKLPTTEGSTGRLVSKAGESADVFNEIVAVKYAGRDGSEAKFDVKGRYQMQVSELNTTNVKTVTGTYHFRIRTTRR</sequence>
<protein>
    <submittedName>
        <fullName evidence="1">Uncharacterized protein</fullName>
    </submittedName>
</protein>
<dbReference type="RefSeq" id="WP_151078994.1">
    <property type="nucleotide sequence ID" value="NZ_CP047647.1"/>
</dbReference>
<dbReference type="AlphaFoldDB" id="A0A7L4ZXP6"/>
<proteinExistence type="predicted"/>
<dbReference type="EMBL" id="VTWU01000004">
    <property type="protein sequence ID" value="KAA9332067.1"/>
    <property type="molecule type" value="Genomic_DNA"/>
</dbReference>
<evidence type="ECO:0000313" key="1">
    <source>
        <dbReference type="EMBL" id="KAA9332067.1"/>
    </source>
</evidence>
<organism evidence="1 2">
    <name type="scientific">Hymenobacter busanensis</name>
    <dbReference type="NCBI Taxonomy" id="2607656"/>
    <lineage>
        <taxon>Bacteria</taxon>
        <taxon>Pseudomonadati</taxon>
        <taxon>Bacteroidota</taxon>
        <taxon>Cytophagia</taxon>
        <taxon>Cytophagales</taxon>
        <taxon>Hymenobacteraceae</taxon>
        <taxon>Hymenobacter</taxon>
    </lineage>
</organism>
<evidence type="ECO:0000313" key="2">
    <source>
        <dbReference type="Proteomes" id="UP000326380"/>
    </source>
</evidence>
<keyword evidence="2" id="KW-1185">Reference proteome</keyword>
<comment type="caution">
    <text evidence="1">The sequence shown here is derived from an EMBL/GenBank/DDBJ whole genome shotgun (WGS) entry which is preliminary data.</text>
</comment>